<proteinExistence type="predicted"/>
<dbReference type="InterPro" id="IPR012337">
    <property type="entry name" value="RNaseH-like_sf"/>
</dbReference>
<dbReference type="GO" id="GO:0015074">
    <property type="term" value="P:DNA integration"/>
    <property type="evidence" value="ECO:0007669"/>
    <property type="project" value="InterPro"/>
</dbReference>
<evidence type="ECO:0000313" key="3">
    <source>
        <dbReference type="EMBL" id="CDF36780.1"/>
    </source>
</evidence>
<dbReference type="KEGG" id="ccp:CHC_T00005206001"/>
<keyword evidence="4" id="KW-1185">Reference proteome</keyword>
<dbReference type="Gramene" id="CDF36780">
    <property type="protein sequence ID" value="CDF36780"/>
    <property type="gene ID" value="CHC_T00005206001"/>
</dbReference>
<dbReference type="EMBL" id="HG001801">
    <property type="protein sequence ID" value="CDF36780.1"/>
    <property type="molecule type" value="Genomic_DNA"/>
</dbReference>
<dbReference type="SUPFAM" id="SSF53098">
    <property type="entry name" value="Ribonuclease H-like"/>
    <property type="match status" value="1"/>
</dbReference>
<dbReference type="RefSeq" id="XP_005716599.1">
    <property type="nucleotide sequence ID" value="XM_005716542.1"/>
</dbReference>
<dbReference type="OrthoDB" id="5664at2759"/>
<feature type="compositionally biased region" description="Polar residues" evidence="1">
    <location>
        <begin position="373"/>
        <end position="389"/>
    </location>
</feature>
<dbReference type="Proteomes" id="UP000012073">
    <property type="component" value="Unassembled WGS sequence"/>
</dbReference>
<dbReference type="AlphaFoldDB" id="R7QH76"/>
<evidence type="ECO:0000259" key="2">
    <source>
        <dbReference type="PROSITE" id="PS50994"/>
    </source>
</evidence>
<dbReference type="GeneID" id="17324316"/>
<dbReference type="InterPro" id="IPR001584">
    <property type="entry name" value="Integrase_cat-core"/>
</dbReference>
<protein>
    <recommendedName>
        <fullName evidence="2">Integrase catalytic domain-containing protein</fullName>
    </recommendedName>
</protein>
<feature type="domain" description="Integrase catalytic" evidence="2">
    <location>
        <begin position="99"/>
        <end position="268"/>
    </location>
</feature>
<dbReference type="PANTHER" id="PTHR37984:SF5">
    <property type="entry name" value="PROTEIN NYNRIN-LIKE"/>
    <property type="match status" value="1"/>
</dbReference>
<dbReference type="PROSITE" id="PS50994">
    <property type="entry name" value="INTEGRASE"/>
    <property type="match status" value="1"/>
</dbReference>
<gene>
    <name evidence="3" type="ORF">CHC_T00005206001</name>
</gene>
<name>R7QH76_CHOCR</name>
<dbReference type="InterPro" id="IPR036397">
    <property type="entry name" value="RNaseH_sf"/>
</dbReference>
<feature type="region of interest" description="Disordered" evidence="1">
    <location>
        <begin position="364"/>
        <end position="391"/>
    </location>
</feature>
<dbReference type="OMA" id="AWITHTR"/>
<dbReference type="Gene3D" id="3.30.420.10">
    <property type="entry name" value="Ribonuclease H-like superfamily/Ribonuclease H"/>
    <property type="match status" value="1"/>
</dbReference>
<reference evidence="4" key="1">
    <citation type="journal article" date="2013" name="Proc. Natl. Acad. Sci. U.S.A.">
        <title>Genome structure and metabolic features in the red seaweed Chondrus crispus shed light on evolution of the Archaeplastida.</title>
        <authorList>
            <person name="Collen J."/>
            <person name="Porcel B."/>
            <person name="Carre W."/>
            <person name="Ball S.G."/>
            <person name="Chaparro C."/>
            <person name="Tonon T."/>
            <person name="Barbeyron T."/>
            <person name="Michel G."/>
            <person name="Noel B."/>
            <person name="Valentin K."/>
            <person name="Elias M."/>
            <person name="Artiguenave F."/>
            <person name="Arun A."/>
            <person name="Aury J.M."/>
            <person name="Barbosa-Neto J.F."/>
            <person name="Bothwell J.H."/>
            <person name="Bouget F.Y."/>
            <person name="Brillet L."/>
            <person name="Cabello-Hurtado F."/>
            <person name="Capella-Gutierrez S."/>
            <person name="Charrier B."/>
            <person name="Cladiere L."/>
            <person name="Cock J.M."/>
            <person name="Coelho S.M."/>
            <person name="Colleoni C."/>
            <person name="Czjzek M."/>
            <person name="Da Silva C."/>
            <person name="Delage L."/>
            <person name="Denoeud F."/>
            <person name="Deschamps P."/>
            <person name="Dittami S.M."/>
            <person name="Gabaldon T."/>
            <person name="Gachon C.M."/>
            <person name="Groisillier A."/>
            <person name="Herve C."/>
            <person name="Jabbari K."/>
            <person name="Katinka M."/>
            <person name="Kloareg B."/>
            <person name="Kowalczyk N."/>
            <person name="Labadie K."/>
            <person name="Leblanc C."/>
            <person name="Lopez P.J."/>
            <person name="McLachlan D.H."/>
            <person name="Meslet-Cladiere L."/>
            <person name="Moustafa A."/>
            <person name="Nehr Z."/>
            <person name="Nyvall Collen P."/>
            <person name="Panaud O."/>
            <person name="Partensky F."/>
            <person name="Poulain J."/>
            <person name="Rensing S.A."/>
            <person name="Rousvoal S."/>
            <person name="Samson G."/>
            <person name="Symeonidi A."/>
            <person name="Weissenbach J."/>
            <person name="Zambounis A."/>
            <person name="Wincker P."/>
            <person name="Boyen C."/>
        </authorList>
    </citation>
    <scope>NUCLEOTIDE SEQUENCE [LARGE SCALE GENOMIC DNA]</scope>
    <source>
        <strain evidence="4">cv. Stackhouse</strain>
    </source>
</reference>
<dbReference type="GO" id="GO:0003676">
    <property type="term" value="F:nucleic acid binding"/>
    <property type="evidence" value="ECO:0007669"/>
    <property type="project" value="InterPro"/>
</dbReference>
<dbReference type="PANTHER" id="PTHR37984">
    <property type="entry name" value="PROTEIN CBG26694"/>
    <property type="match status" value="1"/>
</dbReference>
<dbReference type="InterPro" id="IPR050951">
    <property type="entry name" value="Retrovirus_Pol_polyprotein"/>
</dbReference>
<evidence type="ECO:0000313" key="4">
    <source>
        <dbReference type="Proteomes" id="UP000012073"/>
    </source>
</evidence>
<evidence type="ECO:0000256" key="1">
    <source>
        <dbReference type="SAM" id="MobiDB-lite"/>
    </source>
</evidence>
<organism evidence="3 4">
    <name type="scientific">Chondrus crispus</name>
    <name type="common">Carrageen Irish moss</name>
    <name type="synonym">Polymorpha crispa</name>
    <dbReference type="NCBI Taxonomy" id="2769"/>
    <lineage>
        <taxon>Eukaryota</taxon>
        <taxon>Rhodophyta</taxon>
        <taxon>Florideophyceae</taxon>
        <taxon>Rhodymeniophycidae</taxon>
        <taxon>Gigartinales</taxon>
        <taxon>Gigartinaceae</taxon>
        <taxon>Chondrus</taxon>
    </lineage>
</organism>
<dbReference type="PhylomeDB" id="R7QH76"/>
<sequence>MIVDAANDLLESKIRAWSFPLTRKLGHLYLEWDYGIFYTSEEMLKLHKHFFHPDSGRLYAMLKRADNASTTPSDLKELERVASECDVCQRNVAAPSRFRTALPSDDVVLNRCVCMDIMFLEGKAVLHMVDKDTKFSAAAFLPKQTVDELWSTYLSHWILPYIGHALEIHADQGPQFRSRRFASYTSMEGVQLRLSGVESHNSLGVGERYHHYLRRIFRKIRDEFPDIPMKDALRLATKAMNDTAGPKGLVPSLLVFGVMPRILLPGSVQLPGQVQRMNAMQAARKDMSKEVARSRLSTALRSNVPAATNRDVSIGSEVLVFKEPLVNKWVGPFHVLDVRDKSVFINSQGRTTQMSIDKVRPYLRPMHNEKPSTTEPSEYNPSNNTTSKGLSPAEASNAWLESLRDPLQDLFSSPAEDNAISPDEFYMEFATFLTEVIESSDPRSKNAAFFSVRMIASFSASKRFRIFSHDVTQAYTQIDECLLRELYLQPKPADAPLFSLNARQVLKLIKPIYGTTDAATLHKFDSRPRQWDKVEFYGMQIESTPGSSVRIHQPDHIQRIEMLPEDATFEHFRSARAALAWITHTRPDIACYVNKAAQVTEKAFESRHIEAFNRCIKYLKREPLQLSFDPLNIETLQIRVYADAAFGTNLDCTSQLGYVIMLFDANNAAHIIDFSSKKSRRVVRSIMGGEIFALADGFDRAFMLGHDLERMYDRKIPLYVLTDSKQVFDTITKASKTTERRLLIDIAAARQAYNRQEISNIGLVASEDMVADGLTKTNAGHH</sequence>
<accession>R7QH76</accession>